<dbReference type="InterPro" id="IPR013783">
    <property type="entry name" value="Ig-like_fold"/>
</dbReference>
<dbReference type="InterPro" id="IPR003961">
    <property type="entry name" value="FN3_dom"/>
</dbReference>
<accession>A0A937A6B8</accession>
<dbReference type="EMBL" id="JAERQJ010000011">
    <property type="protein sequence ID" value="MBL0685685.1"/>
    <property type="molecule type" value="Genomic_DNA"/>
</dbReference>
<evidence type="ECO:0000259" key="1">
    <source>
        <dbReference type="PROSITE" id="PS50853"/>
    </source>
</evidence>
<comment type="caution">
    <text evidence="2">The sequence shown here is derived from an EMBL/GenBank/DDBJ whole genome shotgun (WGS) entry which is preliminary data.</text>
</comment>
<dbReference type="CDD" id="cd00063">
    <property type="entry name" value="FN3"/>
    <property type="match status" value="1"/>
</dbReference>
<dbReference type="Gene3D" id="2.60.40.10">
    <property type="entry name" value="Immunoglobulins"/>
    <property type="match status" value="2"/>
</dbReference>
<dbReference type="AlphaFoldDB" id="A0A937A6B8"/>
<feature type="domain" description="Fibronectin type-III" evidence="1">
    <location>
        <begin position="37"/>
        <end position="135"/>
    </location>
</feature>
<sequence length="233" mass="25093">MKSVKLYIAVIGITLLFSCSGDDDGAVSPGSVSGNEAPVTPSLVFPINNETCTNFDLELDWNIATDPDGDVVSYVVEIAGDNNFNTVVFTTTTTSTQTIFTLEKGTTYYWRVKARDSEGNESAFSEPQSFVTEPDAGLNTIPTVATLVSPSLGATLSGSTVDLEWAASDADGDALSYDLYFGDTNPPILFAENLDTNTINVSVSPDTIYYWRVTVKDTNQGATIGQVWNFRTE</sequence>
<organism evidence="2 3">
    <name type="scientific">Aquimarina mytili</name>
    <dbReference type="NCBI Taxonomy" id="874423"/>
    <lineage>
        <taxon>Bacteria</taxon>
        <taxon>Pseudomonadati</taxon>
        <taxon>Bacteroidota</taxon>
        <taxon>Flavobacteriia</taxon>
        <taxon>Flavobacteriales</taxon>
        <taxon>Flavobacteriaceae</taxon>
        <taxon>Aquimarina</taxon>
    </lineage>
</organism>
<dbReference type="Proteomes" id="UP000651057">
    <property type="component" value="Unassembled WGS sequence"/>
</dbReference>
<dbReference type="SUPFAM" id="SSF49265">
    <property type="entry name" value="Fibronectin type III"/>
    <property type="match status" value="1"/>
</dbReference>
<dbReference type="PROSITE" id="PS51257">
    <property type="entry name" value="PROKAR_LIPOPROTEIN"/>
    <property type="match status" value="1"/>
</dbReference>
<gene>
    <name evidence="2" type="ORF">JJQ60_19290</name>
</gene>
<reference evidence="2" key="1">
    <citation type="submission" date="2021-01" db="EMBL/GenBank/DDBJ databases">
        <authorList>
            <person name="Zhong Y.L."/>
        </authorList>
    </citation>
    <scope>NUCLEOTIDE SEQUENCE</scope>
    <source>
        <strain evidence="2">KCTC 23302</strain>
    </source>
</reference>
<dbReference type="RefSeq" id="WP_201924017.1">
    <property type="nucleotide sequence ID" value="NZ_BAABAX010000026.1"/>
</dbReference>
<name>A0A937A6B8_9FLAO</name>
<proteinExistence type="predicted"/>
<dbReference type="Pfam" id="PF00041">
    <property type="entry name" value="fn3"/>
    <property type="match status" value="1"/>
</dbReference>
<dbReference type="PROSITE" id="PS50853">
    <property type="entry name" value="FN3"/>
    <property type="match status" value="1"/>
</dbReference>
<keyword evidence="3" id="KW-1185">Reference proteome</keyword>
<dbReference type="InterPro" id="IPR036116">
    <property type="entry name" value="FN3_sf"/>
</dbReference>
<protein>
    <submittedName>
        <fullName evidence="2">Fibronectin type III domain-containing protein</fullName>
    </submittedName>
</protein>
<evidence type="ECO:0000313" key="2">
    <source>
        <dbReference type="EMBL" id="MBL0685685.1"/>
    </source>
</evidence>
<evidence type="ECO:0000313" key="3">
    <source>
        <dbReference type="Proteomes" id="UP000651057"/>
    </source>
</evidence>